<organism evidence="1 2">
    <name type="scientific">Kwoniella newhampshirensis</name>
    <dbReference type="NCBI Taxonomy" id="1651941"/>
    <lineage>
        <taxon>Eukaryota</taxon>
        <taxon>Fungi</taxon>
        <taxon>Dikarya</taxon>
        <taxon>Basidiomycota</taxon>
        <taxon>Agaricomycotina</taxon>
        <taxon>Tremellomycetes</taxon>
        <taxon>Tremellales</taxon>
        <taxon>Cryptococcaceae</taxon>
        <taxon>Kwoniella</taxon>
    </lineage>
</organism>
<reference evidence="1 2" key="1">
    <citation type="journal article" date="2024" name="bioRxiv">
        <title>Comparative genomics of Cryptococcus and Kwoniella reveals pathogenesis evolution and contrasting karyotype dynamics via intercentromeric recombination or chromosome fusion.</title>
        <authorList>
            <person name="Coelho M.A."/>
            <person name="David-Palma M."/>
            <person name="Shea T."/>
            <person name="Bowers K."/>
            <person name="McGinley-Smith S."/>
            <person name="Mohammad A.W."/>
            <person name="Gnirke A."/>
            <person name="Yurkov A.M."/>
            <person name="Nowrousian M."/>
            <person name="Sun S."/>
            <person name="Cuomo C.A."/>
            <person name="Heitman J."/>
        </authorList>
    </citation>
    <scope>NUCLEOTIDE SEQUENCE [LARGE SCALE GENOMIC DNA]</scope>
    <source>
        <strain evidence="1 2">CBS 13917</strain>
    </source>
</reference>
<dbReference type="EMBL" id="JBCAWK010000001">
    <property type="protein sequence ID" value="KAK8870064.1"/>
    <property type="molecule type" value="Genomic_DNA"/>
</dbReference>
<proteinExistence type="predicted"/>
<dbReference type="AlphaFoldDB" id="A0AAW0Z7B9"/>
<gene>
    <name evidence="1" type="ORF">IAR55_000634</name>
</gene>
<protein>
    <submittedName>
        <fullName evidence="1">Uncharacterized protein</fullName>
    </submittedName>
</protein>
<comment type="caution">
    <text evidence="1">The sequence shown here is derived from an EMBL/GenBank/DDBJ whole genome shotgun (WGS) entry which is preliminary data.</text>
</comment>
<dbReference type="Proteomes" id="UP001388673">
    <property type="component" value="Unassembled WGS sequence"/>
</dbReference>
<keyword evidence="2" id="KW-1185">Reference proteome</keyword>
<accession>A0AAW0Z7B9</accession>
<evidence type="ECO:0000313" key="1">
    <source>
        <dbReference type="EMBL" id="KAK8870064.1"/>
    </source>
</evidence>
<name>A0AAW0Z7B9_9TREE</name>
<dbReference type="RefSeq" id="XP_066806310.1">
    <property type="nucleotide sequence ID" value="XM_066943768.1"/>
</dbReference>
<evidence type="ECO:0000313" key="2">
    <source>
        <dbReference type="Proteomes" id="UP001388673"/>
    </source>
</evidence>
<dbReference type="KEGG" id="kne:92177894"/>
<sequence length="89" mass="9943">MRRLSKLPRRLIKVALVHTLDYTMFGKEFNSTAASTSRHHHCCKSGIQGTRRRPNLIVLRGTLDNVTSGSEEMKGGKLSGKKLVYKMAA</sequence>
<dbReference type="GeneID" id="92177894"/>